<dbReference type="AlphaFoldDB" id="A0A1J5T0E5"/>
<dbReference type="SUPFAM" id="SSF143880">
    <property type="entry name" value="NE0471 N-terminal domain-like"/>
    <property type="match status" value="1"/>
</dbReference>
<accession>A0A1J5T0E5</accession>
<sequence>MPIETVTQEHRPAGVIAAASWRVRTVNVQQGYRLSITCNDGTSGIVDMSALVNSANAGIFAALKDVQLFQQVSIELGALTWPNGADLDPLWVHEEIRENKTWSVPI</sequence>
<dbReference type="InterPro" id="IPR018841">
    <property type="entry name" value="DUF2442"/>
</dbReference>
<reference evidence="1" key="1">
    <citation type="submission" date="2016-10" db="EMBL/GenBank/DDBJ databases">
        <title>Sequence of Gallionella enrichment culture.</title>
        <authorList>
            <person name="Poehlein A."/>
            <person name="Muehling M."/>
            <person name="Daniel R."/>
        </authorList>
    </citation>
    <scope>NUCLEOTIDE SEQUENCE</scope>
</reference>
<dbReference type="InterPro" id="IPR036782">
    <property type="entry name" value="NE0471-like_N"/>
</dbReference>
<organism evidence="1">
    <name type="scientific">mine drainage metagenome</name>
    <dbReference type="NCBI Taxonomy" id="410659"/>
    <lineage>
        <taxon>unclassified sequences</taxon>
        <taxon>metagenomes</taxon>
        <taxon>ecological metagenomes</taxon>
    </lineage>
</organism>
<name>A0A1J5T0E5_9ZZZZ</name>
<protein>
    <recommendedName>
        <fullName evidence="2">DUF2442 domain-containing protein</fullName>
    </recommendedName>
</protein>
<dbReference type="Gene3D" id="3.30.2020.10">
    <property type="entry name" value="NE0471-like N-terminal domain"/>
    <property type="match status" value="1"/>
</dbReference>
<evidence type="ECO:0000313" key="1">
    <source>
        <dbReference type="EMBL" id="OIR09717.1"/>
    </source>
</evidence>
<comment type="caution">
    <text evidence="1">The sequence shown here is derived from an EMBL/GenBank/DDBJ whole genome shotgun (WGS) entry which is preliminary data.</text>
</comment>
<evidence type="ECO:0008006" key="2">
    <source>
        <dbReference type="Google" id="ProtNLM"/>
    </source>
</evidence>
<gene>
    <name evidence="1" type="ORF">GALL_81220</name>
</gene>
<dbReference type="Pfam" id="PF10387">
    <property type="entry name" value="DUF2442"/>
    <property type="match status" value="1"/>
</dbReference>
<dbReference type="EMBL" id="MLJW01000025">
    <property type="protein sequence ID" value="OIR09717.1"/>
    <property type="molecule type" value="Genomic_DNA"/>
</dbReference>
<proteinExistence type="predicted"/>